<dbReference type="SUPFAM" id="SSF54909">
    <property type="entry name" value="Dimeric alpha+beta barrel"/>
    <property type="match status" value="1"/>
</dbReference>
<protein>
    <submittedName>
        <fullName evidence="3">YCII-related</fullName>
    </submittedName>
</protein>
<evidence type="ECO:0000313" key="3">
    <source>
        <dbReference type="EMBL" id="ABS62962.1"/>
    </source>
</evidence>
<evidence type="ECO:0000256" key="1">
    <source>
        <dbReference type="ARBA" id="ARBA00007689"/>
    </source>
</evidence>
<dbReference type="STRING" id="402881.Plav_1342"/>
<proteinExistence type="inferred from homology"/>
<name>A7HSS9_PARL1</name>
<evidence type="ECO:0000259" key="2">
    <source>
        <dbReference type="Pfam" id="PF03795"/>
    </source>
</evidence>
<dbReference type="OrthoDB" id="2293521at2"/>
<dbReference type="InterPro" id="IPR005545">
    <property type="entry name" value="YCII"/>
</dbReference>
<accession>A7HSS9</accession>
<dbReference type="InterPro" id="IPR051807">
    <property type="entry name" value="Sec-metab_biosynth-assoc"/>
</dbReference>
<dbReference type="KEGG" id="pla:Plav_1342"/>
<dbReference type="HOGENOM" id="CLU_110355_3_1_5"/>
<feature type="domain" description="YCII-related" evidence="2">
    <location>
        <begin position="1"/>
        <end position="87"/>
    </location>
</feature>
<organism evidence="3 4">
    <name type="scientific">Parvibaculum lavamentivorans (strain DS-1 / DSM 13023 / NCIMB 13966)</name>
    <dbReference type="NCBI Taxonomy" id="402881"/>
    <lineage>
        <taxon>Bacteria</taxon>
        <taxon>Pseudomonadati</taxon>
        <taxon>Pseudomonadota</taxon>
        <taxon>Alphaproteobacteria</taxon>
        <taxon>Hyphomicrobiales</taxon>
        <taxon>Parvibaculaceae</taxon>
        <taxon>Parvibaculum</taxon>
    </lineage>
</organism>
<comment type="similarity">
    <text evidence="1">Belongs to the YciI family.</text>
</comment>
<gene>
    <name evidence="3" type="ordered locus">Plav_1342</name>
</gene>
<dbReference type="Pfam" id="PF03795">
    <property type="entry name" value="YCII"/>
    <property type="match status" value="1"/>
</dbReference>
<dbReference type="Proteomes" id="UP000006377">
    <property type="component" value="Chromosome"/>
</dbReference>
<dbReference type="EMBL" id="CP000774">
    <property type="protein sequence ID" value="ABS62962.1"/>
    <property type="molecule type" value="Genomic_DNA"/>
</dbReference>
<dbReference type="RefSeq" id="WP_012110236.1">
    <property type="nucleotide sequence ID" value="NC_009719.1"/>
</dbReference>
<keyword evidence="4" id="KW-1185">Reference proteome</keyword>
<sequence length="94" mass="10427">MLFCLICTDKPNALELRLANRDAHLKYWGEAGCVKIGGPFTNDDASVMNGSMLVIDVADRATAEKLVENDPYNKAGLFAQTEVRAWKWLLGPKE</sequence>
<dbReference type="InterPro" id="IPR011008">
    <property type="entry name" value="Dimeric_a/b-barrel"/>
</dbReference>
<dbReference type="PANTHER" id="PTHR33606">
    <property type="entry name" value="PROTEIN YCII"/>
    <property type="match status" value="1"/>
</dbReference>
<reference evidence="3 4" key="1">
    <citation type="journal article" date="2011" name="Stand. Genomic Sci.">
        <title>Complete genome sequence of Parvibaculum lavamentivorans type strain (DS-1(T)).</title>
        <authorList>
            <person name="Schleheck D."/>
            <person name="Weiss M."/>
            <person name="Pitluck S."/>
            <person name="Bruce D."/>
            <person name="Land M.L."/>
            <person name="Han S."/>
            <person name="Saunders E."/>
            <person name="Tapia R."/>
            <person name="Detter C."/>
            <person name="Brettin T."/>
            <person name="Han J."/>
            <person name="Woyke T."/>
            <person name="Goodwin L."/>
            <person name="Pennacchio L."/>
            <person name="Nolan M."/>
            <person name="Cook A.M."/>
            <person name="Kjelleberg S."/>
            <person name="Thomas T."/>
        </authorList>
    </citation>
    <scope>NUCLEOTIDE SEQUENCE [LARGE SCALE GENOMIC DNA]</scope>
    <source>
        <strain evidence="4">DS-1 / DSM 13023 / NCIMB 13966</strain>
    </source>
</reference>
<dbReference type="PANTHER" id="PTHR33606:SF3">
    <property type="entry name" value="PROTEIN YCII"/>
    <property type="match status" value="1"/>
</dbReference>
<dbReference type="AlphaFoldDB" id="A7HSS9"/>
<dbReference type="eggNOG" id="COG2350">
    <property type="taxonomic scope" value="Bacteria"/>
</dbReference>
<evidence type="ECO:0000313" key="4">
    <source>
        <dbReference type="Proteomes" id="UP000006377"/>
    </source>
</evidence>
<dbReference type="Gene3D" id="3.30.70.1060">
    <property type="entry name" value="Dimeric alpha+beta barrel"/>
    <property type="match status" value="1"/>
</dbReference>